<keyword evidence="2" id="KW-0479">Metal-binding</keyword>
<dbReference type="EMBL" id="FLQX01000141">
    <property type="protein sequence ID" value="SBT08729.1"/>
    <property type="molecule type" value="Genomic_DNA"/>
</dbReference>
<keyword evidence="10" id="KW-1185">Reference proteome</keyword>
<evidence type="ECO:0000256" key="4">
    <source>
        <dbReference type="ARBA" id="ARBA00022801"/>
    </source>
</evidence>
<evidence type="ECO:0000313" key="9">
    <source>
        <dbReference type="EMBL" id="SBT08729.1"/>
    </source>
</evidence>
<keyword evidence="7" id="KW-0234">DNA repair</keyword>
<evidence type="ECO:0000256" key="1">
    <source>
        <dbReference type="ARBA" id="ARBA00022485"/>
    </source>
</evidence>
<keyword evidence="5" id="KW-0408">Iron</keyword>
<evidence type="ECO:0000256" key="7">
    <source>
        <dbReference type="ARBA" id="ARBA00023204"/>
    </source>
</evidence>
<protein>
    <submittedName>
        <fullName evidence="9">Putative Uracil-DNA glycosylase superfamily</fullName>
    </submittedName>
</protein>
<sequence>MNNSYQAFDETLRNCRKCAAAFANHPIDPRQGSQCVAPRPIVSGIRPRPVMLIGQAPGLTEYQTGKPFQGDAGQVIRNIFDELGLPRARFDQLVYSSAVIKCFPGSKPALRAGKTREDVLPTAEMIRNCLPIFEGQIRLTNPQVIVILGSLPLKAYLKLTGRKSSEARLEQFVGRKEDWYGRTIVFFPHTSGASRWLNEPENRSLFQQARALLRSELIERGITSP</sequence>
<dbReference type="InterPro" id="IPR005122">
    <property type="entry name" value="Uracil-DNA_glycosylase-like"/>
</dbReference>
<dbReference type="Gene3D" id="3.40.470.10">
    <property type="entry name" value="Uracil-DNA glycosylase-like domain"/>
    <property type="match status" value="1"/>
</dbReference>
<dbReference type="SUPFAM" id="SSF52141">
    <property type="entry name" value="Uracil-DNA glycosylase-like"/>
    <property type="match status" value="1"/>
</dbReference>
<dbReference type="GO" id="GO:0097506">
    <property type="term" value="F:deaminated base DNA N-glycosylase activity"/>
    <property type="evidence" value="ECO:0007669"/>
    <property type="project" value="UniProtKB-ARBA"/>
</dbReference>
<keyword evidence="1" id="KW-0004">4Fe-4S</keyword>
<name>A0A1A8XUJ4_9PROT</name>
<keyword evidence="6" id="KW-0411">Iron-sulfur</keyword>
<dbReference type="InterPro" id="IPR036895">
    <property type="entry name" value="Uracil-DNA_glycosylase-like_sf"/>
</dbReference>
<evidence type="ECO:0000256" key="5">
    <source>
        <dbReference type="ARBA" id="ARBA00023004"/>
    </source>
</evidence>
<dbReference type="SMART" id="SM00987">
    <property type="entry name" value="UreE_C"/>
    <property type="match status" value="1"/>
</dbReference>
<accession>A0A1A8XUJ4</accession>
<dbReference type="RefSeq" id="WP_186408418.1">
    <property type="nucleotide sequence ID" value="NZ_FLQX01000141.1"/>
</dbReference>
<evidence type="ECO:0000259" key="8">
    <source>
        <dbReference type="SMART" id="SM00986"/>
    </source>
</evidence>
<proteinExistence type="predicted"/>
<evidence type="ECO:0000256" key="3">
    <source>
        <dbReference type="ARBA" id="ARBA00022763"/>
    </source>
</evidence>
<dbReference type="Proteomes" id="UP000199169">
    <property type="component" value="Unassembled WGS sequence"/>
</dbReference>
<dbReference type="InterPro" id="IPR051536">
    <property type="entry name" value="UDG_Type-4/5"/>
</dbReference>
<dbReference type="AlphaFoldDB" id="A0A1A8XUJ4"/>
<keyword evidence="3" id="KW-0227">DNA damage</keyword>
<reference evidence="9 10" key="1">
    <citation type="submission" date="2016-06" db="EMBL/GenBank/DDBJ databases">
        <authorList>
            <person name="Kjaerup R.B."/>
            <person name="Dalgaard T.S."/>
            <person name="Juul-Madsen H.R."/>
        </authorList>
    </citation>
    <scope>NUCLEOTIDE SEQUENCE [LARGE SCALE GENOMIC DNA]</scope>
    <source>
        <strain evidence="9">3</strain>
    </source>
</reference>
<evidence type="ECO:0000256" key="6">
    <source>
        <dbReference type="ARBA" id="ARBA00023014"/>
    </source>
</evidence>
<keyword evidence="4" id="KW-0378">Hydrolase</keyword>
<dbReference type="PANTHER" id="PTHR33693">
    <property type="entry name" value="TYPE-5 URACIL-DNA GLYCOSYLASE"/>
    <property type="match status" value="1"/>
</dbReference>
<evidence type="ECO:0000313" key="10">
    <source>
        <dbReference type="Proteomes" id="UP000199169"/>
    </source>
</evidence>
<evidence type="ECO:0000256" key="2">
    <source>
        <dbReference type="ARBA" id="ARBA00022723"/>
    </source>
</evidence>
<organism evidence="9 10">
    <name type="scientific">Candidatus Accumulibacter aalborgensis</name>
    <dbReference type="NCBI Taxonomy" id="1860102"/>
    <lineage>
        <taxon>Bacteria</taxon>
        <taxon>Pseudomonadati</taxon>
        <taxon>Pseudomonadota</taxon>
        <taxon>Betaproteobacteria</taxon>
        <taxon>Candidatus Accumulibacter</taxon>
    </lineage>
</organism>
<gene>
    <name evidence="9" type="ORF">ACCAA_620007</name>
</gene>
<dbReference type="SMART" id="SM00986">
    <property type="entry name" value="UDG"/>
    <property type="match status" value="1"/>
</dbReference>
<dbReference type="GO" id="GO:0006281">
    <property type="term" value="P:DNA repair"/>
    <property type="evidence" value="ECO:0007669"/>
    <property type="project" value="UniProtKB-KW"/>
</dbReference>
<dbReference type="PANTHER" id="PTHR33693:SF1">
    <property type="entry name" value="TYPE-4 URACIL-DNA GLYCOSYLASE"/>
    <property type="match status" value="1"/>
</dbReference>
<feature type="domain" description="Uracil-DNA glycosylase-like" evidence="8">
    <location>
        <begin position="41"/>
        <end position="210"/>
    </location>
</feature>
<dbReference type="GO" id="GO:0051539">
    <property type="term" value="F:4 iron, 4 sulfur cluster binding"/>
    <property type="evidence" value="ECO:0007669"/>
    <property type="project" value="UniProtKB-KW"/>
</dbReference>
<dbReference type="Pfam" id="PF03167">
    <property type="entry name" value="UDG"/>
    <property type="match status" value="1"/>
</dbReference>
<dbReference type="STRING" id="1860102.ACCAA_620007"/>
<dbReference type="GO" id="GO:0046872">
    <property type="term" value="F:metal ion binding"/>
    <property type="evidence" value="ECO:0007669"/>
    <property type="project" value="UniProtKB-KW"/>
</dbReference>